<accession>W0E8T8</accession>
<evidence type="ECO:0000313" key="1">
    <source>
        <dbReference type="EMBL" id="AHF07260.1"/>
    </source>
</evidence>
<evidence type="ECO:0008006" key="3">
    <source>
        <dbReference type="Google" id="ProtNLM"/>
    </source>
</evidence>
<dbReference type="AlphaFoldDB" id="W0E8T8"/>
<reference evidence="1 2" key="1">
    <citation type="submission" date="2013-12" db="EMBL/GenBank/DDBJ databases">
        <authorList>
            <consortium name="DOE Joint Genome Institute"/>
            <person name="Smidt H."/>
            <person name="Huntemann M."/>
            <person name="Han J."/>
            <person name="Chen A."/>
            <person name="Kyrpides N."/>
            <person name="Mavromatis K."/>
            <person name="Markowitz V."/>
            <person name="Palaniappan K."/>
            <person name="Ivanova N."/>
            <person name="Schaumberg A."/>
            <person name="Pati A."/>
            <person name="Liolios K."/>
            <person name="Nordberg H.P."/>
            <person name="Cantor M.N."/>
            <person name="Hua S.X."/>
            <person name="Woyke T."/>
        </authorList>
    </citation>
    <scope>NUCLEOTIDE SEQUENCE [LARGE SCALE GENOMIC DNA]</scope>
    <source>
        <strain evidence="2">DSM 15288</strain>
    </source>
</reference>
<gene>
    <name evidence="1" type="ORF">DESME_09630</name>
</gene>
<evidence type="ECO:0000313" key="2">
    <source>
        <dbReference type="Proteomes" id="UP000010847"/>
    </source>
</evidence>
<name>W0E8T8_9FIRM</name>
<protein>
    <recommendedName>
        <fullName evidence="3">DUF2922 domain-containing protein</fullName>
    </recommendedName>
</protein>
<dbReference type="OrthoDB" id="9795264at2"/>
<dbReference type="HOGENOM" id="CLU_181401_1_1_9"/>
<dbReference type="eggNOG" id="ENOG5033A2M">
    <property type="taxonomic scope" value="Bacteria"/>
</dbReference>
<dbReference type="EMBL" id="CP007032">
    <property type="protein sequence ID" value="AHF07260.1"/>
    <property type="molecule type" value="Genomic_DNA"/>
</dbReference>
<keyword evidence="2" id="KW-1185">Reference proteome</keyword>
<proteinExistence type="predicted"/>
<dbReference type="KEGG" id="dmt:DESME_09630"/>
<sequence>MALATTQVLKMVFLTPLNKQVTISLNNPKDTLTAAEVQGVMDTMIARNIFMTTNGELASKVSARIIDTTTNELFTA</sequence>
<dbReference type="Proteomes" id="UP000010847">
    <property type="component" value="Chromosome"/>
</dbReference>
<dbReference type="STRING" id="871968.DESME_09630"/>
<dbReference type="Pfam" id="PF11148">
    <property type="entry name" value="DUF2922"/>
    <property type="match status" value="1"/>
</dbReference>
<organism evidence="1 2">
    <name type="scientific">Desulfitobacterium metallireducens DSM 15288</name>
    <dbReference type="NCBI Taxonomy" id="871968"/>
    <lineage>
        <taxon>Bacteria</taxon>
        <taxon>Bacillati</taxon>
        <taxon>Bacillota</taxon>
        <taxon>Clostridia</taxon>
        <taxon>Eubacteriales</taxon>
        <taxon>Desulfitobacteriaceae</taxon>
        <taxon>Desulfitobacterium</taxon>
    </lineage>
</organism>
<dbReference type="InterPro" id="IPR021321">
    <property type="entry name" value="DUF2922"/>
</dbReference>